<name>H1KD61_METEX</name>
<evidence type="ECO:0000256" key="1">
    <source>
        <dbReference type="SAM" id="Phobius"/>
    </source>
</evidence>
<keyword evidence="1" id="KW-0812">Transmembrane</keyword>
<accession>H1KD61</accession>
<sequence length="76" mass="8045">MTSLEGTVADCRFRLHPPGMNTSRWKALAVTTALTSLGSWAGSHAYDVFHAHGRTLLVAAVLLAMLAAGVALVRRA</sequence>
<dbReference type="PATRIC" id="fig|882800.3.peg.540"/>
<dbReference type="AlphaFoldDB" id="H1KD61"/>
<evidence type="ECO:0000313" key="2">
    <source>
        <dbReference type="EMBL" id="EHP94492.1"/>
    </source>
</evidence>
<reference evidence="2 3" key="1">
    <citation type="submission" date="2011-09" db="EMBL/GenBank/DDBJ databases">
        <title>The draft genome of Methylobacterium extorquens DSM 13060.</title>
        <authorList>
            <consortium name="US DOE Joint Genome Institute (JGI-PGF)"/>
            <person name="Lucas S."/>
            <person name="Han J."/>
            <person name="Lapidus A."/>
            <person name="Cheng J.-F."/>
            <person name="Goodwin L."/>
            <person name="Pitluck S."/>
            <person name="Peters L."/>
            <person name="Land M.L."/>
            <person name="Hauser L."/>
            <person name="Koskimaki J."/>
            <person name="Halonen O."/>
            <person name="Pirttila A."/>
            <person name="Frank C."/>
            <person name="Woyke T.J."/>
        </authorList>
    </citation>
    <scope>NUCLEOTIDE SEQUENCE [LARGE SCALE GENOMIC DNA]</scope>
    <source>
        <strain evidence="2 3">DSM 13060</strain>
    </source>
</reference>
<organism evidence="2 3">
    <name type="scientific">Methylorubrum extorquens DSM 13060</name>
    <dbReference type="NCBI Taxonomy" id="882800"/>
    <lineage>
        <taxon>Bacteria</taxon>
        <taxon>Pseudomonadati</taxon>
        <taxon>Pseudomonadota</taxon>
        <taxon>Alphaproteobacteria</taxon>
        <taxon>Hyphomicrobiales</taxon>
        <taxon>Methylobacteriaceae</taxon>
        <taxon>Methylorubrum</taxon>
    </lineage>
</organism>
<keyword evidence="1" id="KW-1133">Transmembrane helix</keyword>
<dbReference type="Proteomes" id="UP000004382">
    <property type="component" value="Unassembled WGS sequence"/>
</dbReference>
<comment type="caution">
    <text evidence="2">The sequence shown here is derived from an EMBL/GenBank/DDBJ whole genome shotgun (WGS) entry which is preliminary data.</text>
</comment>
<protein>
    <submittedName>
        <fullName evidence="2">Uncharacterized protein</fullName>
    </submittedName>
</protein>
<evidence type="ECO:0000313" key="3">
    <source>
        <dbReference type="Proteomes" id="UP000004382"/>
    </source>
</evidence>
<proteinExistence type="predicted"/>
<feature type="transmembrane region" description="Helical" evidence="1">
    <location>
        <begin position="55"/>
        <end position="73"/>
    </location>
</feature>
<keyword evidence="1" id="KW-0472">Membrane</keyword>
<dbReference type="EMBL" id="AGJK01000008">
    <property type="protein sequence ID" value="EHP94492.1"/>
    <property type="molecule type" value="Genomic_DNA"/>
</dbReference>
<gene>
    <name evidence="2" type="ORF">MetexDRAFT_0573</name>
</gene>